<dbReference type="AlphaFoldDB" id="J3JDN5"/>
<organism evidence="1 2">
    <name type="scientific">Halogranum salarium B-1</name>
    <dbReference type="NCBI Taxonomy" id="1210908"/>
    <lineage>
        <taxon>Archaea</taxon>
        <taxon>Methanobacteriati</taxon>
        <taxon>Methanobacteriota</taxon>
        <taxon>Stenosarchaea group</taxon>
        <taxon>Halobacteria</taxon>
        <taxon>Halobacteriales</taxon>
        <taxon>Haloferacaceae</taxon>
    </lineage>
</organism>
<name>J3JDN5_9EURY</name>
<evidence type="ECO:0000313" key="1">
    <source>
        <dbReference type="EMBL" id="EJN57644.1"/>
    </source>
</evidence>
<proteinExistence type="predicted"/>
<gene>
    <name evidence="1" type="ORF">HSB1_40050</name>
</gene>
<comment type="caution">
    <text evidence="1">The sequence shown here is derived from an EMBL/GenBank/DDBJ whole genome shotgun (WGS) entry which is preliminary data.</text>
</comment>
<evidence type="ECO:0000313" key="2">
    <source>
        <dbReference type="Proteomes" id="UP000007813"/>
    </source>
</evidence>
<accession>J3JDN5</accession>
<sequence length="58" mass="6715">MIQWTDTETRPPQDADGNYFCYRKCADGTPCRKISRVPGMPCHVHFDQPPMTQIQTDE</sequence>
<dbReference type="EMBL" id="ALJD01000012">
    <property type="protein sequence ID" value="EJN57644.1"/>
    <property type="molecule type" value="Genomic_DNA"/>
</dbReference>
<dbReference type="Proteomes" id="UP000007813">
    <property type="component" value="Unassembled WGS sequence"/>
</dbReference>
<protein>
    <submittedName>
        <fullName evidence="1">Uncharacterized protein</fullName>
    </submittedName>
</protein>
<reference evidence="1 2" key="1">
    <citation type="journal article" date="2012" name="J. Bacteriol.">
        <title>Draft Genome Sequence of the Extremely Halophilic Archaeon Halogranum salarium B-1T.</title>
        <authorList>
            <person name="Kim K.K."/>
            <person name="Lee K.C."/>
            <person name="Lee J.S."/>
        </authorList>
    </citation>
    <scope>NUCLEOTIDE SEQUENCE [LARGE SCALE GENOMIC DNA]</scope>
    <source>
        <strain evidence="1 2">B-1</strain>
    </source>
</reference>